<dbReference type="Pfam" id="PF02627">
    <property type="entry name" value="CMD"/>
    <property type="match status" value="1"/>
</dbReference>
<dbReference type="Gene3D" id="1.20.1290.10">
    <property type="entry name" value="AhpD-like"/>
    <property type="match status" value="1"/>
</dbReference>
<organism evidence="2 3">
    <name type="scientific">Novosphingobium subterraneum</name>
    <dbReference type="NCBI Taxonomy" id="48936"/>
    <lineage>
        <taxon>Bacteria</taxon>
        <taxon>Pseudomonadati</taxon>
        <taxon>Pseudomonadota</taxon>
        <taxon>Alphaproteobacteria</taxon>
        <taxon>Sphingomonadales</taxon>
        <taxon>Sphingomonadaceae</taxon>
        <taxon>Novosphingobium</taxon>
    </lineage>
</organism>
<sequence>MLRISVPAEAASDPYGHAARTHAREIMAAAAGFSFAVYRETRLSLREFEAARMRTAQINGCMICQDFRAARDAEITFSVGGETPERLVTANGPAPDEAFYAAVENWQDSGLFSPRERLAIAFAERFGTDPKGLAADEDFWTGMHEAFSDGEIVDLAHCVAAWVGLGRVAHVLGFDTVCLATNPSGRESA</sequence>
<dbReference type="AlphaFoldDB" id="A0A0B8ZSG0"/>
<dbReference type="PANTHER" id="PTHR34846">
    <property type="entry name" value="4-CARBOXYMUCONOLACTONE DECARBOXYLASE FAMILY PROTEIN (AFU_ORTHOLOGUE AFUA_6G11590)"/>
    <property type="match status" value="1"/>
</dbReference>
<dbReference type="STRING" id="48936.NJ75_02334"/>
<proteinExistence type="predicted"/>
<dbReference type="InterPro" id="IPR029032">
    <property type="entry name" value="AhpD-like"/>
</dbReference>
<keyword evidence="3" id="KW-1185">Reference proteome</keyword>
<gene>
    <name evidence="2" type="ORF">NJ75_02334</name>
</gene>
<evidence type="ECO:0000313" key="2">
    <source>
        <dbReference type="EMBL" id="KHS46073.1"/>
    </source>
</evidence>
<reference evidence="2 3" key="1">
    <citation type="submission" date="2014-10" db="EMBL/GenBank/DDBJ databases">
        <title>Draft genome sequence of Novosphingobium subterraneum DSM 12447.</title>
        <authorList>
            <person name="Gan H.M."/>
            <person name="Gan H.Y."/>
            <person name="Savka M.A."/>
        </authorList>
    </citation>
    <scope>NUCLEOTIDE SEQUENCE [LARGE SCALE GENOMIC DNA]</scope>
    <source>
        <strain evidence="2 3">DSM 12447</strain>
    </source>
</reference>
<dbReference type="InterPro" id="IPR003779">
    <property type="entry name" value="CMD-like"/>
</dbReference>
<dbReference type="SUPFAM" id="SSF69118">
    <property type="entry name" value="AhpD-like"/>
    <property type="match status" value="1"/>
</dbReference>
<dbReference type="Proteomes" id="UP000031338">
    <property type="component" value="Unassembled WGS sequence"/>
</dbReference>
<dbReference type="PATRIC" id="fig|48936.3.peg.2346"/>
<evidence type="ECO:0000259" key="1">
    <source>
        <dbReference type="Pfam" id="PF02627"/>
    </source>
</evidence>
<evidence type="ECO:0000313" key="3">
    <source>
        <dbReference type="Proteomes" id="UP000031338"/>
    </source>
</evidence>
<dbReference type="RefSeq" id="WP_039334557.1">
    <property type="nucleotide sequence ID" value="NZ_JBNNWK010000009.1"/>
</dbReference>
<protein>
    <recommendedName>
        <fullName evidence="1">Carboxymuconolactone decarboxylase-like domain-containing protein</fullName>
    </recommendedName>
</protein>
<dbReference type="PANTHER" id="PTHR34846:SF10">
    <property type="entry name" value="CYTOPLASMIC PROTEIN"/>
    <property type="match status" value="1"/>
</dbReference>
<accession>A0A0B8ZSG0</accession>
<comment type="caution">
    <text evidence="2">The sequence shown here is derived from an EMBL/GenBank/DDBJ whole genome shotgun (WGS) entry which is preliminary data.</text>
</comment>
<dbReference type="EMBL" id="JRVC01000010">
    <property type="protein sequence ID" value="KHS46073.1"/>
    <property type="molecule type" value="Genomic_DNA"/>
</dbReference>
<feature type="domain" description="Carboxymuconolactone decarboxylase-like" evidence="1">
    <location>
        <begin position="25"/>
        <end position="68"/>
    </location>
</feature>
<name>A0A0B8ZSG0_9SPHN</name>
<dbReference type="GO" id="GO:0051920">
    <property type="term" value="F:peroxiredoxin activity"/>
    <property type="evidence" value="ECO:0007669"/>
    <property type="project" value="InterPro"/>
</dbReference>